<sequence>MLSIFQFILYILLFIGGMTVMRTGLMNISGKIMKEWLLRFTSTPFKGLLFGIIITVLLQSSSAVMILTVGFISAGLLSFPQSIGIILGTNIGTTATVEFLAYGTDEMIIPLLILGSIFILIPMTKARNIGLFFYGLGAIFLAMFGFEHLAAPLADSDAIRPLIANVNNSVLVSAIVGCILTAIIQSSTAMTGIAMGFMNANIVNLPAAIALMLGSNIGTCLDAYIASIGGGREAKLSVYAHIWLNVVGVLLFLPFTETFAKYMEHLSLIPEKQLAHASVVFNIVVSLLVLPFAKPFAAFIENLHGNKR</sequence>
<keyword evidence="5 6" id="KW-0472">Membrane</keyword>
<feature type="transmembrane region" description="Helical" evidence="6">
    <location>
        <begin position="107"/>
        <end position="124"/>
    </location>
</feature>
<feature type="transmembrane region" description="Helical" evidence="6">
    <location>
        <begin position="274"/>
        <end position="293"/>
    </location>
</feature>
<evidence type="ECO:0000256" key="5">
    <source>
        <dbReference type="ARBA" id="ARBA00023136"/>
    </source>
</evidence>
<dbReference type="PANTHER" id="PTHR10010:SF46">
    <property type="entry name" value="SODIUM-DEPENDENT PHOSPHATE TRANSPORT PROTEIN 2B"/>
    <property type="match status" value="1"/>
</dbReference>
<dbReference type="NCBIfam" id="TIGR00704">
    <property type="entry name" value="NaPi_cotrn_rel"/>
    <property type="match status" value="1"/>
</dbReference>
<dbReference type="KEGG" id="bthv:CQJ30_12475"/>
<dbReference type="EMBL" id="JXLU01000147">
    <property type="protein sequence ID" value="KIO70280.1"/>
    <property type="molecule type" value="Genomic_DNA"/>
</dbReference>
<dbReference type="Proteomes" id="UP000032076">
    <property type="component" value="Unassembled WGS sequence"/>
</dbReference>
<dbReference type="GO" id="GO:0005436">
    <property type="term" value="F:sodium:phosphate symporter activity"/>
    <property type="evidence" value="ECO:0007669"/>
    <property type="project" value="InterPro"/>
</dbReference>
<keyword evidence="3 6" id="KW-0812">Transmembrane</keyword>
<dbReference type="InterPro" id="IPR004633">
    <property type="entry name" value="NaPi_cotrn-rel/YqeW-like"/>
</dbReference>
<evidence type="ECO:0000256" key="4">
    <source>
        <dbReference type="ARBA" id="ARBA00022989"/>
    </source>
</evidence>
<feature type="transmembrane region" description="Helical" evidence="6">
    <location>
        <begin position="7"/>
        <end position="28"/>
    </location>
</feature>
<dbReference type="InterPro" id="IPR003841">
    <property type="entry name" value="Na/Pi_transpt"/>
</dbReference>
<evidence type="ECO:0000313" key="8">
    <source>
        <dbReference type="Proteomes" id="UP000032076"/>
    </source>
</evidence>
<proteinExistence type="predicted"/>
<dbReference type="PANTHER" id="PTHR10010">
    <property type="entry name" value="SOLUTE CARRIER FAMILY 34 SODIUM PHOSPHATE , MEMBER 2-RELATED"/>
    <property type="match status" value="1"/>
</dbReference>
<keyword evidence="2" id="KW-1003">Cell membrane</keyword>
<organism evidence="7 8">
    <name type="scientific">Caldibacillus thermoamylovorans</name>
    <dbReference type="NCBI Taxonomy" id="35841"/>
    <lineage>
        <taxon>Bacteria</taxon>
        <taxon>Bacillati</taxon>
        <taxon>Bacillota</taxon>
        <taxon>Bacilli</taxon>
        <taxon>Bacillales</taxon>
        <taxon>Bacillaceae</taxon>
        <taxon>Caldibacillus</taxon>
    </lineage>
</organism>
<feature type="transmembrane region" description="Helical" evidence="6">
    <location>
        <begin position="205"/>
        <end position="226"/>
    </location>
</feature>
<protein>
    <submittedName>
        <fullName evidence="7">Uncharacterized protein</fullName>
    </submittedName>
</protein>
<dbReference type="Pfam" id="PF02690">
    <property type="entry name" value="Na_Pi_cotrans"/>
    <property type="match status" value="2"/>
</dbReference>
<feature type="transmembrane region" description="Helical" evidence="6">
    <location>
        <begin position="131"/>
        <end position="150"/>
    </location>
</feature>
<dbReference type="AlphaFoldDB" id="A0A0D0G2J2"/>
<evidence type="ECO:0000313" key="7">
    <source>
        <dbReference type="EMBL" id="KIO70280.1"/>
    </source>
</evidence>
<comment type="caution">
    <text evidence="7">The sequence shown here is derived from an EMBL/GenBank/DDBJ whole genome shotgun (WGS) entry which is preliminary data.</text>
</comment>
<evidence type="ECO:0000256" key="1">
    <source>
        <dbReference type="ARBA" id="ARBA00004651"/>
    </source>
</evidence>
<comment type="subcellular location">
    <subcellularLocation>
        <location evidence="1">Cell membrane</location>
        <topology evidence="1">Multi-pass membrane protein</topology>
    </subcellularLocation>
</comment>
<evidence type="ECO:0000256" key="6">
    <source>
        <dbReference type="SAM" id="Phobius"/>
    </source>
</evidence>
<accession>A0A0D0G2J2</accession>
<dbReference type="RefSeq" id="WP_041846245.1">
    <property type="nucleotide sequence ID" value="NZ_CP023704.1"/>
</dbReference>
<feature type="transmembrane region" description="Helical" evidence="6">
    <location>
        <begin position="238"/>
        <end position="262"/>
    </location>
</feature>
<feature type="transmembrane region" description="Helical" evidence="6">
    <location>
        <begin position="170"/>
        <end position="193"/>
    </location>
</feature>
<dbReference type="NCBIfam" id="NF037997">
    <property type="entry name" value="Na_Pi_symport"/>
    <property type="match status" value="1"/>
</dbReference>
<dbReference type="GO" id="GO:0044341">
    <property type="term" value="P:sodium-dependent phosphate transport"/>
    <property type="evidence" value="ECO:0007669"/>
    <property type="project" value="InterPro"/>
</dbReference>
<gene>
    <name evidence="7" type="ORF">B4167_0972</name>
</gene>
<evidence type="ECO:0000256" key="2">
    <source>
        <dbReference type="ARBA" id="ARBA00022475"/>
    </source>
</evidence>
<reference evidence="7 8" key="1">
    <citation type="submission" date="2015-01" db="EMBL/GenBank/DDBJ databases">
        <title>Draft Genome Sequences of Four Bacillus thermoamylovorans Strains, Isolated From Food Products.</title>
        <authorList>
            <person name="Krawcyk A.O."/>
            <person name="Berendsen E.M."/>
            <person name="Eijlander R.T."/>
            <person name="de Jong A."/>
            <person name="Wells-Bennik M."/>
            <person name="Kuipers O.P."/>
        </authorList>
    </citation>
    <scope>NUCLEOTIDE SEQUENCE [LARGE SCALE GENOMIC DNA]</scope>
    <source>
        <strain evidence="7 8">B4167</strain>
    </source>
</reference>
<keyword evidence="4 6" id="KW-1133">Transmembrane helix</keyword>
<evidence type="ECO:0000256" key="3">
    <source>
        <dbReference type="ARBA" id="ARBA00022692"/>
    </source>
</evidence>
<name>A0A0D0G2J2_9BACI</name>
<dbReference type="OrthoDB" id="9763003at2"/>
<dbReference type="GO" id="GO:0005886">
    <property type="term" value="C:plasma membrane"/>
    <property type="evidence" value="ECO:0007669"/>
    <property type="project" value="UniProtKB-SubCell"/>
</dbReference>